<gene>
    <name evidence="1" type="ORF">L1857_21160</name>
</gene>
<evidence type="ECO:0000313" key="2">
    <source>
        <dbReference type="Proteomes" id="UP000830158"/>
    </source>
</evidence>
<reference evidence="1" key="1">
    <citation type="submission" date="2022-01" db="EMBL/GenBank/DDBJ databases">
        <title>PSI-footprinting approach for the identification of protein synthesis inhibitor producers.</title>
        <authorList>
            <person name="Handel F."/>
            <person name="Kulik A."/>
            <person name="Wex K.W."/>
            <person name="Berscheid A."/>
            <person name="Saur J.S."/>
            <person name="Winkler A."/>
            <person name="Wibberg D."/>
            <person name="Kalinowski J."/>
            <person name="Broetz-Oesterhelt H."/>
            <person name="Mast Y."/>
        </authorList>
    </citation>
    <scope>NUCLEOTIDE SEQUENCE</scope>
    <source>
        <strain evidence="1">KNN 49.3e</strain>
    </source>
</reference>
<dbReference type="SUPFAM" id="SSF81301">
    <property type="entry name" value="Nucleotidyltransferase"/>
    <property type="match status" value="1"/>
</dbReference>
<dbReference type="Gene3D" id="3.30.460.10">
    <property type="entry name" value="Beta Polymerase, domain 2"/>
    <property type="match status" value="1"/>
</dbReference>
<dbReference type="Pfam" id="PF04229">
    <property type="entry name" value="GrpB"/>
    <property type="match status" value="1"/>
</dbReference>
<sequence length="210" mass="23269">MTPWKGGSSAAGFGVVATFAGITRHHDPDPDENPWVHGPPAPVTVRIVPHDPAWPRRYRELASGIRAALGAAVLDLEHVGSTSVPGLAAKDVIDIDLTVADPRAEEAYVPALERRGYVLTIREPSFHEHRCLTLAEPRVNLHVFGPDCPETIRHRLFRDWLRAHPGDRVRYQEAKLAAIPGGGTVMDYNARKQATIREIHDRLFRAHGML</sequence>
<protein>
    <submittedName>
        <fullName evidence="1">GrpB family protein</fullName>
    </submittedName>
</protein>
<accession>A0ABY4NYI0</accession>
<organism evidence="1 2">
    <name type="scientific">Amycolatopsis thermalba</name>
    <dbReference type="NCBI Taxonomy" id="944492"/>
    <lineage>
        <taxon>Bacteria</taxon>
        <taxon>Bacillati</taxon>
        <taxon>Actinomycetota</taxon>
        <taxon>Actinomycetes</taxon>
        <taxon>Pseudonocardiales</taxon>
        <taxon>Pseudonocardiaceae</taxon>
        <taxon>Amycolatopsis</taxon>
    </lineage>
</organism>
<dbReference type="PANTHER" id="PTHR34822:SF1">
    <property type="entry name" value="GRPB FAMILY PROTEIN"/>
    <property type="match status" value="1"/>
</dbReference>
<proteinExistence type="predicted"/>
<dbReference type="Proteomes" id="UP000830158">
    <property type="component" value="Chromosome"/>
</dbReference>
<keyword evidence="2" id="KW-1185">Reference proteome</keyword>
<dbReference type="EMBL" id="CP091196">
    <property type="protein sequence ID" value="UQS25144.1"/>
    <property type="molecule type" value="Genomic_DNA"/>
</dbReference>
<dbReference type="InterPro" id="IPR043519">
    <property type="entry name" value="NT_sf"/>
</dbReference>
<name>A0ABY4NYI0_9PSEU</name>
<evidence type="ECO:0000313" key="1">
    <source>
        <dbReference type="EMBL" id="UQS25144.1"/>
    </source>
</evidence>
<dbReference type="PANTHER" id="PTHR34822">
    <property type="entry name" value="GRPB DOMAIN PROTEIN (AFU_ORTHOLOGUE AFUA_1G01530)"/>
    <property type="match status" value="1"/>
</dbReference>
<dbReference type="InterPro" id="IPR007344">
    <property type="entry name" value="GrpB/CoaE"/>
</dbReference>
<dbReference type="RefSeq" id="WP_240323071.1">
    <property type="nucleotide sequence ID" value="NZ_CP091196.1"/>
</dbReference>